<comment type="similarity">
    <text evidence="2">Belongs to the bacterial solute-binding protein 2 family.</text>
</comment>
<dbReference type="EMBL" id="AUZJ01000048">
    <property type="protein sequence ID" value="ERF60109.1"/>
    <property type="molecule type" value="Genomic_DNA"/>
</dbReference>
<protein>
    <submittedName>
        <fullName evidence="6">Periplasmic-binding protein domain protein</fullName>
    </submittedName>
</protein>
<keyword evidence="9" id="KW-1185">Reference proteome</keyword>
<dbReference type="Proteomes" id="UP000016646">
    <property type="component" value="Unassembled WGS sequence"/>
</dbReference>
<evidence type="ECO:0000313" key="9">
    <source>
        <dbReference type="Proteomes" id="UP000016646"/>
    </source>
</evidence>
<dbReference type="OrthoDB" id="9814427at2"/>
<comment type="caution">
    <text evidence="6">The sequence shown here is derived from an EMBL/GenBank/DDBJ whole genome shotgun (WGS) entry which is preliminary data.</text>
</comment>
<dbReference type="Proteomes" id="UP000016412">
    <property type="component" value="Unassembled WGS sequence"/>
</dbReference>
<keyword evidence="3 4" id="KW-0732">Signal</keyword>
<name>U2MP12_TRESO</name>
<dbReference type="RefSeq" id="WP_021330907.1">
    <property type="nucleotide sequence ID" value="NZ_AUZJ01000048.1"/>
</dbReference>
<evidence type="ECO:0000256" key="1">
    <source>
        <dbReference type="ARBA" id="ARBA00004196"/>
    </source>
</evidence>
<dbReference type="GO" id="GO:0030246">
    <property type="term" value="F:carbohydrate binding"/>
    <property type="evidence" value="ECO:0007669"/>
    <property type="project" value="UniProtKB-ARBA"/>
</dbReference>
<organism evidence="6 8">
    <name type="scientific">Treponema socranskii subsp. socranskii VPI DR56BR1116 = ATCC 35536</name>
    <dbReference type="NCBI Taxonomy" id="1125725"/>
    <lineage>
        <taxon>Bacteria</taxon>
        <taxon>Pseudomonadati</taxon>
        <taxon>Spirochaetota</taxon>
        <taxon>Spirochaetia</taxon>
        <taxon>Spirochaetales</taxon>
        <taxon>Treponemataceae</taxon>
        <taxon>Treponema</taxon>
    </lineage>
</organism>
<evidence type="ECO:0000256" key="4">
    <source>
        <dbReference type="SAM" id="SignalP"/>
    </source>
</evidence>
<dbReference type="EMBL" id="AVQI01000033">
    <property type="protein sequence ID" value="ERK03400.1"/>
    <property type="molecule type" value="Genomic_DNA"/>
</dbReference>
<evidence type="ECO:0000313" key="6">
    <source>
        <dbReference type="EMBL" id="ERF60109.1"/>
    </source>
</evidence>
<dbReference type="STRING" id="1125725.HMPREF1325_0476"/>
<dbReference type="eggNOG" id="COG1879">
    <property type="taxonomic scope" value="Bacteria"/>
</dbReference>
<dbReference type="CDD" id="cd06309">
    <property type="entry name" value="PBP1_galactofuranose_YtfQ-like"/>
    <property type="match status" value="1"/>
</dbReference>
<dbReference type="Gene3D" id="3.40.50.2300">
    <property type="match status" value="2"/>
</dbReference>
<dbReference type="Pfam" id="PF13407">
    <property type="entry name" value="Peripla_BP_4"/>
    <property type="match status" value="1"/>
</dbReference>
<feature type="domain" description="Periplasmic binding protein" evidence="5">
    <location>
        <begin position="38"/>
        <end position="274"/>
    </location>
</feature>
<dbReference type="GO" id="GO:0030313">
    <property type="term" value="C:cell envelope"/>
    <property type="evidence" value="ECO:0007669"/>
    <property type="project" value="UniProtKB-SubCell"/>
</dbReference>
<dbReference type="InterPro" id="IPR025997">
    <property type="entry name" value="SBP_2_dom"/>
</dbReference>
<evidence type="ECO:0000256" key="3">
    <source>
        <dbReference type="ARBA" id="ARBA00022729"/>
    </source>
</evidence>
<evidence type="ECO:0000313" key="7">
    <source>
        <dbReference type="EMBL" id="ERK03400.1"/>
    </source>
</evidence>
<dbReference type="PANTHER" id="PTHR46847">
    <property type="entry name" value="D-ALLOSE-BINDING PERIPLASMIC PROTEIN-RELATED"/>
    <property type="match status" value="1"/>
</dbReference>
<sequence length="322" mass="35253">MKLIKTISCIVAASICMAGAFAAGPKGVITVGYAQVGAESDWRTANTESFKSTFTKANGYKLIFDDAQQKQENQIKAIRNFIQQDVDYIVVAPVVETGWETVLNEAKRAGIPVLLSDRLMKVSDNSLYVCWVGGNFVKEGNDAVAWLNGYLKKIGRDKDDLNVVLIQGTIGSSAQVGRTQGIIEGLAKNPKYHLLAKQSGEFTQAKGQEVMESFLKAYPKIDVVFCENDNEAFGAIDAIKAAGKRPGKDIIIISFDAVHEAFNKMIAGELNCAVECNPLHGPRIAEIIQKLEKGEKVEKIQYVVESVFDQANAAKELPNRKY</sequence>
<dbReference type="PATRIC" id="fig|1125725.3.peg.1914"/>
<gene>
    <name evidence="7" type="ORF">HMPREF0860_2059</name>
    <name evidence="6" type="ORF">HMPREF1325_0476</name>
</gene>
<evidence type="ECO:0000256" key="2">
    <source>
        <dbReference type="ARBA" id="ARBA00007639"/>
    </source>
</evidence>
<comment type="subcellular location">
    <subcellularLocation>
        <location evidence="1">Cell envelope</location>
    </subcellularLocation>
</comment>
<dbReference type="SUPFAM" id="SSF53822">
    <property type="entry name" value="Periplasmic binding protein-like I"/>
    <property type="match status" value="1"/>
</dbReference>
<evidence type="ECO:0000313" key="8">
    <source>
        <dbReference type="Proteomes" id="UP000016412"/>
    </source>
</evidence>
<feature type="chain" id="PRO_5004632771" evidence="4">
    <location>
        <begin position="23"/>
        <end position="322"/>
    </location>
</feature>
<proteinExistence type="inferred from homology"/>
<dbReference type="InterPro" id="IPR028082">
    <property type="entry name" value="Peripla_BP_I"/>
</dbReference>
<feature type="signal peptide" evidence="4">
    <location>
        <begin position="1"/>
        <end position="22"/>
    </location>
</feature>
<dbReference type="PANTHER" id="PTHR46847:SF3">
    <property type="entry name" value="GALACTOFURANOSE-BINDING PROTEIN YTFQ"/>
    <property type="match status" value="1"/>
</dbReference>
<reference evidence="8 9" key="1">
    <citation type="submission" date="2013-08" db="EMBL/GenBank/DDBJ databases">
        <authorList>
            <person name="Durkin A.S."/>
            <person name="Haft D.R."/>
            <person name="McCorrison J."/>
            <person name="Torralba M."/>
            <person name="Gillis M."/>
            <person name="Haft D.H."/>
            <person name="Methe B."/>
            <person name="Sutton G."/>
            <person name="Nelson K.E."/>
        </authorList>
    </citation>
    <scope>NUCLEOTIDE SEQUENCE [LARGE SCALE GENOMIC DNA]</scope>
    <source>
        <strain evidence="7 9">ATCC 35536</strain>
        <strain evidence="6 8">VPI DR56BR1116</strain>
    </source>
</reference>
<evidence type="ECO:0000259" key="5">
    <source>
        <dbReference type="Pfam" id="PF13407"/>
    </source>
</evidence>
<accession>U2MP12</accession>
<dbReference type="AlphaFoldDB" id="U2MP12"/>